<accession>A0A378NVW8</accession>
<dbReference type="RefSeq" id="WP_008540039.1">
    <property type="nucleotide sequence ID" value="NZ_UGPP01000001.1"/>
</dbReference>
<dbReference type="InterPro" id="IPR000073">
    <property type="entry name" value="AB_hydrolase_1"/>
</dbReference>
<sequence>MKKFLHSLFIFFIGLLIGAILTFNTLGLILGNILYMELSNPQLNINLTSIVNHSQDLTRINQYQQENPNAQKVALYTPYGDSSRELVGTFINNNSKYKKTIILIHGLYQNRSMCLNYVNIYKQLGFNVLLIDLRGHGESDGIITWGQTEIRDIDMWCDYLRNTKQQELIGIHGISLGGAFALLHSGLSVHPADFYIEDSSYSDLKGLYYNHLHSMIQLPNDSKILDILWIYSQVCMYWHTGSTLDKLAPLKAVAHSTSPTLFLHGSADTLIPPNTLQELYDNCRATKSMHMFKDSTHAQAISNYPNEYFNVIKDFLVNNHFTTIQN</sequence>
<proteinExistence type="predicted"/>
<keyword evidence="1" id="KW-0472">Membrane</keyword>
<feature type="transmembrane region" description="Helical" evidence="1">
    <location>
        <begin position="7"/>
        <end position="35"/>
    </location>
</feature>
<dbReference type="Gene3D" id="3.40.50.1820">
    <property type="entry name" value="alpha/beta hydrolase"/>
    <property type="match status" value="1"/>
</dbReference>
<gene>
    <name evidence="3" type="ORF">NCTC10571_00225</name>
</gene>
<organism evidence="3 4">
    <name type="scientific">Megamonas hypermegale</name>
    <dbReference type="NCBI Taxonomy" id="158847"/>
    <lineage>
        <taxon>Bacteria</taxon>
        <taxon>Bacillati</taxon>
        <taxon>Bacillota</taxon>
        <taxon>Negativicutes</taxon>
        <taxon>Selenomonadales</taxon>
        <taxon>Selenomonadaceae</taxon>
        <taxon>Megamonas</taxon>
    </lineage>
</organism>
<evidence type="ECO:0000259" key="2">
    <source>
        <dbReference type="Pfam" id="PF00561"/>
    </source>
</evidence>
<evidence type="ECO:0000313" key="3">
    <source>
        <dbReference type="EMBL" id="STY70118.1"/>
    </source>
</evidence>
<dbReference type="EMBL" id="UGPP01000001">
    <property type="protein sequence ID" value="STY70118.1"/>
    <property type="molecule type" value="Genomic_DNA"/>
</dbReference>
<reference evidence="3 4" key="1">
    <citation type="submission" date="2018-06" db="EMBL/GenBank/DDBJ databases">
        <authorList>
            <consortium name="Pathogen Informatics"/>
            <person name="Doyle S."/>
        </authorList>
    </citation>
    <scope>NUCLEOTIDE SEQUENCE [LARGE SCALE GENOMIC DNA]</scope>
    <source>
        <strain evidence="3 4">NCTC10571</strain>
    </source>
</reference>
<dbReference type="InterPro" id="IPR029058">
    <property type="entry name" value="AB_hydrolase_fold"/>
</dbReference>
<dbReference type="SUPFAM" id="SSF53474">
    <property type="entry name" value="alpha/beta-Hydrolases"/>
    <property type="match status" value="1"/>
</dbReference>
<dbReference type="AlphaFoldDB" id="A0A378NVW8"/>
<dbReference type="Proteomes" id="UP000255234">
    <property type="component" value="Unassembled WGS sequence"/>
</dbReference>
<dbReference type="GeneID" id="62777588"/>
<dbReference type="InterPro" id="IPR052920">
    <property type="entry name" value="DNA-binding_regulatory"/>
</dbReference>
<dbReference type="Pfam" id="PF00561">
    <property type="entry name" value="Abhydrolase_1"/>
    <property type="match status" value="1"/>
</dbReference>
<dbReference type="PANTHER" id="PTHR43358">
    <property type="entry name" value="ALPHA/BETA-HYDROLASE"/>
    <property type="match status" value="1"/>
</dbReference>
<name>A0A378NVW8_9FIRM</name>
<evidence type="ECO:0000256" key="1">
    <source>
        <dbReference type="SAM" id="Phobius"/>
    </source>
</evidence>
<keyword evidence="1" id="KW-1133">Transmembrane helix</keyword>
<keyword evidence="1" id="KW-0812">Transmembrane</keyword>
<dbReference type="PANTHER" id="PTHR43358:SF4">
    <property type="entry name" value="ALPHA_BETA HYDROLASE FOLD-1 DOMAIN-CONTAINING PROTEIN"/>
    <property type="match status" value="1"/>
</dbReference>
<feature type="domain" description="AB hydrolase-1" evidence="2">
    <location>
        <begin position="100"/>
        <end position="182"/>
    </location>
</feature>
<evidence type="ECO:0000313" key="4">
    <source>
        <dbReference type="Proteomes" id="UP000255234"/>
    </source>
</evidence>
<protein>
    <submittedName>
        <fullName evidence="3">Esterase/lipase</fullName>
    </submittedName>
</protein>